<evidence type="ECO:0008006" key="4">
    <source>
        <dbReference type="Google" id="ProtNLM"/>
    </source>
</evidence>
<dbReference type="PANTHER" id="PTHR31876:SF26">
    <property type="entry name" value="PROTEIN LIKE COV 2"/>
    <property type="match status" value="1"/>
</dbReference>
<dbReference type="EMBL" id="LGTQ01000013">
    <property type="protein sequence ID" value="KPM46932.1"/>
    <property type="molecule type" value="Genomic_DNA"/>
</dbReference>
<dbReference type="RefSeq" id="WP_055150761.1">
    <property type="nucleotide sequence ID" value="NZ_CAKZPM010000020.1"/>
</dbReference>
<evidence type="ECO:0000256" key="1">
    <source>
        <dbReference type="SAM" id="Phobius"/>
    </source>
</evidence>
<name>A0A0N8H9B8_9BACT</name>
<keyword evidence="3" id="KW-1185">Reference proteome</keyword>
<dbReference type="Proteomes" id="UP000050454">
    <property type="component" value="Unassembled WGS sequence"/>
</dbReference>
<evidence type="ECO:0000313" key="3">
    <source>
        <dbReference type="Proteomes" id="UP000050454"/>
    </source>
</evidence>
<feature type="transmembrane region" description="Helical" evidence="1">
    <location>
        <begin position="53"/>
        <end position="74"/>
    </location>
</feature>
<protein>
    <recommendedName>
        <fullName evidence="4">DUF502 domain-containing protein</fullName>
    </recommendedName>
</protein>
<keyword evidence="1" id="KW-0812">Transmembrane</keyword>
<dbReference type="PANTHER" id="PTHR31876">
    <property type="entry name" value="COV-LIKE PROTEIN 1"/>
    <property type="match status" value="1"/>
</dbReference>
<comment type="caution">
    <text evidence="2">The sequence shown here is derived from an EMBL/GenBank/DDBJ whole genome shotgun (WGS) entry which is preliminary data.</text>
</comment>
<keyword evidence="1" id="KW-1133">Transmembrane helix</keyword>
<accession>A0A0N8H9B8</accession>
<proteinExistence type="predicted"/>
<dbReference type="InterPro" id="IPR007462">
    <property type="entry name" value="COV1-like"/>
</dbReference>
<gene>
    <name evidence="2" type="ORF">AFM12_17005</name>
</gene>
<organism evidence="2 3">
    <name type="scientific">Jiulongibacter sediminis</name>
    <dbReference type="NCBI Taxonomy" id="1605367"/>
    <lineage>
        <taxon>Bacteria</taxon>
        <taxon>Pseudomonadati</taxon>
        <taxon>Bacteroidota</taxon>
        <taxon>Cytophagia</taxon>
        <taxon>Cytophagales</taxon>
        <taxon>Leadbetterellaceae</taxon>
        <taxon>Jiulongibacter</taxon>
    </lineage>
</organism>
<dbReference type="AlphaFoldDB" id="A0A0N8H9B8"/>
<evidence type="ECO:0000313" key="2">
    <source>
        <dbReference type="EMBL" id="KPM46932.1"/>
    </source>
</evidence>
<reference evidence="2 3" key="1">
    <citation type="submission" date="2015-07" db="EMBL/GenBank/DDBJ databases">
        <title>The draft genome sequence of Leadbetterella sp. JN14-9.</title>
        <authorList>
            <person name="Liu Y."/>
            <person name="Du J."/>
            <person name="Shao Z."/>
        </authorList>
    </citation>
    <scope>NUCLEOTIDE SEQUENCE [LARGE SCALE GENOMIC DNA]</scope>
    <source>
        <strain evidence="2 3">JN14-9</strain>
    </source>
</reference>
<dbReference type="OrthoDB" id="9789516at2"/>
<keyword evidence="1" id="KW-0472">Membrane</keyword>
<dbReference type="Pfam" id="PF04367">
    <property type="entry name" value="DUF502"/>
    <property type="match status" value="1"/>
</dbReference>
<sequence length="203" mass="22601">MNKLFKALLNYFIRGLLFVAPVGFTILILYSAFDFVDSLFRFSFPSDTPNQQIVIPGLGFLLVVGFTGLIGFIFSRLLPQTLQNWIENGIKNLPLIRIFYSAFKDLISAFVGDKKKFKTPVLITLNKQSNVRKLGFLTQESFDEIGEDDSVAVYCPHSYAFSGDMFIVPKENVKPVSISSAEAMKLIISGGVSMSESSNAKDE</sequence>
<feature type="transmembrane region" description="Helical" evidence="1">
    <location>
        <begin position="12"/>
        <end position="33"/>
    </location>
</feature>
<dbReference type="STRING" id="1605367.AFM12_17005"/>